<evidence type="ECO:0000313" key="2">
    <source>
        <dbReference type="Proteomes" id="UP000240987"/>
    </source>
</evidence>
<dbReference type="AlphaFoldDB" id="A0A2T3J666"/>
<comment type="caution">
    <text evidence="1">The sequence shown here is derived from an EMBL/GenBank/DDBJ whole genome shotgun (WGS) entry which is preliminary data.</text>
</comment>
<gene>
    <name evidence="1" type="ORF">C9J12_28665</name>
</gene>
<proteinExistence type="predicted"/>
<organism evidence="1 2">
    <name type="scientific">Photobacterium frigidiphilum</name>
    <dbReference type="NCBI Taxonomy" id="264736"/>
    <lineage>
        <taxon>Bacteria</taxon>
        <taxon>Pseudomonadati</taxon>
        <taxon>Pseudomonadota</taxon>
        <taxon>Gammaproteobacteria</taxon>
        <taxon>Vibrionales</taxon>
        <taxon>Vibrionaceae</taxon>
        <taxon>Photobacterium</taxon>
    </lineage>
</organism>
<dbReference type="Proteomes" id="UP000240987">
    <property type="component" value="Unassembled WGS sequence"/>
</dbReference>
<evidence type="ECO:0000313" key="1">
    <source>
        <dbReference type="EMBL" id="PSU42837.1"/>
    </source>
</evidence>
<dbReference type="RefSeq" id="WP_107246640.1">
    <property type="nucleotide sequence ID" value="NZ_PYMJ01000063.1"/>
</dbReference>
<evidence type="ECO:0008006" key="3">
    <source>
        <dbReference type="Google" id="ProtNLM"/>
    </source>
</evidence>
<keyword evidence="2" id="KW-1185">Reference proteome</keyword>
<protein>
    <recommendedName>
        <fullName evidence="3">Type II secretion system protein</fullName>
    </recommendedName>
</protein>
<sequence length="170" mass="18966">MKKQHGLTLVNLVLVLAVAGVILATTTPALLRVNTRVQQHVELQDAVNQTLRSLHLALSEHWQQTQCRTAPTVNVNQLINRYQLPSDIMLTLPLLNVNIDQSPNIPHLATRLTISFDTESDMEANRISNGLKNRAVWVRATANRITVIEPISPIDSQFGRMNIDPTTGCY</sequence>
<accession>A0A2T3J666</accession>
<name>A0A2T3J666_9GAMM</name>
<dbReference type="EMBL" id="PYMJ01000063">
    <property type="protein sequence ID" value="PSU42837.1"/>
    <property type="molecule type" value="Genomic_DNA"/>
</dbReference>
<reference evidence="1 2" key="1">
    <citation type="submission" date="2018-01" db="EMBL/GenBank/DDBJ databases">
        <title>Whole genome sequencing of Histamine producing bacteria.</title>
        <authorList>
            <person name="Butler K."/>
        </authorList>
    </citation>
    <scope>NUCLEOTIDE SEQUENCE [LARGE SCALE GENOMIC DNA]</scope>
    <source>
        <strain evidence="1 2">JCM 12947</strain>
    </source>
</reference>